<reference evidence="1 2" key="1">
    <citation type="journal article" date="2023" name="Genes (Basel)">
        <title>Chromosome-Level Genome Assembly and Circadian Gene Repertoire of the Patagonia Blennie Eleginops maclovinus-The Closest Ancestral Proxy of Antarctic Cryonotothenioids.</title>
        <authorList>
            <person name="Cheng C.C."/>
            <person name="Rivera-Colon A.G."/>
            <person name="Minhas B.F."/>
            <person name="Wilson L."/>
            <person name="Rayamajhi N."/>
            <person name="Vargas-Chacoff L."/>
            <person name="Catchen J.M."/>
        </authorList>
    </citation>
    <scope>NUCLEOTIDE SEQUENCE [LARGE SCALE GENOMIC DNA]</scope>
    <source>
        <strain evidence="1">JMC-PN-2008</strain>
    </source>
</reference>
<comment type="caution">
    <text evidence="1">The sequence shown here is derived from an EMBL/GenBank/DDBJ whole genome shotgun (WGS) entry which is preliminary data.</text>
</comment>
<reference evidence="1 2" key="2">
    <citation type="journal article" date="2023" name="Mol. Biol. Evol.">
        <title>Genomics of Secondarily Temperate Adaptation in the Only Non-Antarctic Icefish.</title>
        <authorList>
            <person name="Rivera-Colon A.G."/>
            <person name="Rayamajhi N."/>
            <person name="Minhas B.F."/>
            <person name="Madrigal G."/>
            <person name="Bilyk K.T."/>
            <person name="Yoon V."/>
            <person name="Hune M."/>
            <person name="Gregory S."/>
            <person name="Cheng C.H.C."/>
            <person name="Catchen J.M."/>
        </authorList>
    </citation>
    <scope>NUCLEOTIDE SEQUENCE [LARGE SCALE GENOMIC DNA]</scope>
    <source>
        <strain evidence="1">JMC-PN-2008</strain>
    </source>
</reference>
<keyword evidence="2" id="KW-1185">Reference proteome</keyword>
<dbReference type="EMBL" id="JAUZQC010000015">
    <property type="protein sequence ID" value="KAK5859094.1"/>
    <property type="molecule type" value="Genomic_DNA"/>
</dbReference>
<protein>
    <submittedName>
        <fullName evidence="1">Uncharacterized protein</fullName>
    </submittedName>
</protein>
<accession>A0AAN8AK37</accession>
<dbReference type="AlphaFoldDB" id="A0AAN8AK37"/>
<dbReference type="Proteomes" id="UP001346869">
    <property type="component" value="Unassembled WGS sequence"/>
</dbReference>
<sequence>MQWLLQLKLPVVPPVLSCTEGEQQWHKPRTLGVKPGPVDKMAVLSAKPKCGATTEGVRSTLYKALSGDLPDLSVLQVSEVFKDFSAAEAPMICSMGISCEIPGSGWKCIVLSATTNSQERPVLPCCSTTSISAS</sequence>
<organism evidence="1 2">
    <name type="scientific">Eleginops maclovinus</name>
    <name type="common">Patagonian blennie</name>
    <name type="synonym">Eleginus maclovinus</name>
    <dbReference type="NCBI Taxonomy" id="56733"/>
    <lineage>
        <taxon>Eukaryota</taxon>
        <taxon>Metazoa</taxon>
        <taxon>Chordata</taxon>
        <taxon>Craniata</taxon>
        <taxon>Vertebrata</taxon>
        <taxon>Euteleostomi</taxon>
        <taxon>Actinopterygii</taxon>
        <taxon>Neopterygii</taxon>
        <taxon>Teleostei</taxon>
        <taxon>Neoteleostei</taxon>
        <taxon>Acanthomorphata</taxon>
        <taxon>Eupercaria</taxon>
        <taxon>Perciformes</taxon>
        <taxon>Notothenioidei</taxon>
        <taxon>Eleginopidae</taxon>
        <taxon>Eleginops</taxon>
    </lineage>
</organism>
<name>A0AAN8AK37_ELEMC</name>
<gene>
    <name evidence="1" type="ORF">PBY51_003185</name>
</gene>
<proteinExistence type="predicted"/>
<evidence type="ECO:0000313" key="1">
    <source>
        <dbReference type="EMBL" id="KAK5859094.1"/>
    </source>
</evidence>
<evidence type="ECO:0000313" key="2">
    <source>
        <dbReference type="Proteomes" id="UP001346869"/>
    </source>
</evidence>